<feature type="signal peptide" evidence="3">
    <location>
        <begin position="1"/>
        <end position="33"/>
    </location>
</feature>
<gene>
    <name evidence="4" type="primary">idiA</name>
    <name evidence="4" type="ORF">GJW-30_1_04122</name>
</gene>
<dbReference type="AlphaFoldDB" id="A0A0S3Q060"/>
<evidence type="ECO:0000256" key="1">
    <source>
        <dbReference type="ARBA" id="ARBA00022729"/>
    </source>
</evidence>
<feature type="chain" id="PRO_5006616063" evidence="3">
    <location>
        <begin position="34"/>
        <end position="351"/>
    </location>
</feature>
<keyword evidence="2" id="KW-0574">Periplasm</keyword>
<keyword evidence="1 3" id="KW-0732">Signal</keyword>
<dbReference type="Pfam" id="PF01547">
    <property type="entry name" value="SBP_bac_1"/>
    <property type="match status" value="1"/>
</dbReference>
<dbReference type="PANTHER" id="PTHR30006">
    <property type="entry name" value="THIAMINE-BINDING PERIPLASMIC PROTEIN-RELATED"/>
    <property type="match status" value="1"/>
</dbReference>
<dbReference type="PROSITE" id="PS51318">
    <property type="entry name" value="TAT"/>
    <property type="match status" value="1"/>
</dbReference>
<reference evidence="4 5" key="1">
    <citation type="submission" date="2015-08" db="EMBL/GenBank/DDBJ databases">
        <title>Investigation of the bacterial diversity of lava forest soil.</title>
        <authorList>
            <person name="Lee J.S."/>
        </authorList>
    </citation>
    <scope>NUCLEOTIDE SEQUENCE [LARGE SCALE GENOMIC DNA]</scope>
    <source>
        <strain evidence="4 5">GJW-30</strain>
    </source>
</reference>
<accession>A0A0S3Q060</accession>
<dbReference type="Gene3D" id="3.40.190.10">
    <property type="entry name" value="Periplasmic binding protein-like II"/>
    <property type="match status" value="2"/>
</dbReference>
<protein>
    <submittedName>
        <fullName evidence="4">Iron deficiency-induced protein A</fullName>
    </submittedName>
</protein>
<name>A0A0S3Q060_9BRAD</name>
<proteinExistence type="predicted"/>
<dbReference type="RefSeq" id="WP_245408578.1">
    <property type="nucleotide sequence ID" value="NZ_AP014946.1"/>
</dbReference>
<dbReference type="EMBL" id="AP014946">
    <property type="protein sequence ID" value="BAT61563.1"/>
    <property type="molecule type" value="Genomic_DNA"/>
</dbReference>
<organism evidence="4 5">
    <name type="scientific">Variibacter gotjawalensis</name>
    <dbReference type="NCBI Taxonomy" id="1333996"/>
    <lineage>
        <taxon>Bacteria</taxon>
        <taxon>Pseudomonadati</taxon>
        <taxon>Pseudomonadota</taxon>
        <taxon>Alphaproteobacteria</taxon>
        <taxon>Hyphomicrobiales</taxon>
        <taxon>Nitrobacteraceae</taxon>
        <taxon>Variibacter</taxon>
    </lineage>
</organism>
<evidence type="ECO:0000256" key="3">
    <source>
        <dbReference type="SAM" id="SignalP"/>
    </source>
</evidence>
<evidence type="ECO:0000256" key="2">
    <source>
        <dbReference type="ARBA" id="ARBA00022764"/>
    </source>
</evidence>
<dbReference type="KEGG" id="vgo:GJW-30_1_04122"/>
<dbReference type="Proteomes" id="UP000236884">
    <property type="component" value="Chromosome"/>
</dbReference>
<sequence>MKKHIDRRSALKVIAGAASLPAVASLAPTSASAQAQFGSNEIIEGAKKEGRLVYYTADFIETEQEVIKQFNKRFPFVRVEMVRAPGGQLITRIRTEASAGKLLADVVNHSDRGLMLTIEDLFQDYAPPNAKDYREDLLVSPKFWPRSTLGWAISYNTELTKNPPKSWMDLTKPEYNNKQIGQVIAPSGGTTWTRVMFEREVLGEDYHKKQAATAPSLYPSGAPLSDAVVRGEVSIAPLLYNIIYVKKRDGAPVEIFFPPEGVPVNPYATGITKTSANPNAAKLFMNWLLSEEAQTFMIKEQGNLTGLKKMPVNPPGFDPAKVKLWVPDFGRYAKNRDAWVEEWNKTYNYRQ</sequence>
<dbReference type="PANTHER" id="PTHR30006:SF2">
    <property type="entry name" value="ABC TRANSPORTER SUBSTRATE-BINDING PROTEIN"/>
    <property type="match status" value="1"/>
</dbReference>
<dbReference type="SUPFAM" id="SSF53850">
    <property type="entry name" value="Periplasmic binding protein-like II"/>
    <property type="match status" value="1"/>
</dbReference>
<evidence type="ECO:0000313" key="4">
    <source>
        <dbReference type="EMBL" id="BAT61563.1"/>
    </source>
</evidence>
<dbReference type="InterPro" id="IPR006311">
    <property type="entry name" value="TAT_signal"/>
</dbReference>
<dbReference type="InterPro" id="IPR006059">
    <property type="entry name" value="SBP"/>
</dbReference>
<keyword evidence="5" id="KW-1185">Reference proteome</keyword>
<evidence type="ECO:0000313" key="5">
    <source>
        <dbReference type="Proteomes" id="UP000236884"/>
    </source>
</evidence>